<dbReference type="EMBL" id="JAVRRA010010680">
    <property type="protein sequence ID" value="KAK5241358.1"/>
    <property type="molecule type" value="Genomic_DNA"/>
</dbReference>
<feature type="non-terminal residue" evidence="1">
    <location>
        <position position="1"/>
    </location>
</feature>
<comment type="caution">
    <text evidence="1">The sequence shown here is derived from an EMBL/GenBank/DDBJ whole genome shotgun (WGS) entry which is preliminary data.</text>
</comment>
<proteinExistence type="predicted"/>
<name>A0ABR0LTP7_9PEZI</name>
<keyword evidence="2" id="KW-1185">Reference proteome</keyword>
<dbReference type="Proteomes" id="UP001357485">
    <property type="component" value="Unassembled WGS sequence"/>
</dbReference>
<protein>
    <submittedName>
        <fullName evidence="1">Uncharacterized protein</fullName>
    </submittedName>
</protein>
<gene>
    <name evidence="1" type="ORF">LTR16_009460</name>
</gene>
<evidence type="ECO:0000313" key="1">
    <source>
        <dbReference type="EMBL" id="KAK5241358.1"/>
    </source>
</evidence>
<evidence type="ECO:0000313" key="2">
    <source>
        <dbReference type="Proteomes" id="UP001357485"/>
    </source>
</evidence>
<reference evidence="1 2" key="1">
    <citation type="submission" date="2023-08" db="EMBL/GenBank/DDBJ databases">
        <title>Black Yeasts Isolated from many extreme environments.</title>
        <authorList>
            <person name="Coleine C."/>
            <person name="Stajich J.E."/>
            <person name="Selbmann L."/>
        </authorList>
    </citation>
    <scope>NUCLEOTIDE SEQUENCE [LARGE SCALE GENOMIC DNA]</scope>
    <source>
        <strain evidence="1 2">CCFEE 536</strain>
    </source>
</reference>
<organism evidence="1 2">
    <name type="scientific">Cryomyces antarcticus</name>
    <dbReference type="NCBI Taxonomy" id="329879"/>
    <lineage>
        <taxon>Eukaryota</taxon>
        <taxon>Fungi</taxon>
        <taxon>Dikarya</taxon>
        <taxon>Ascomycota</taxon>
        <taxon>Pezizomycotina</taxon>
        <taxon>Dothideomycetes</taxon>
        <taxon>Dothideomycetes incertae sedis</taxon>
        <taxon>Cryomyces</taxon>
    </lineage>
</organism>
<accession>A0ABR0LTP7</accession>
<sequence length="69" mass="7635">TRKQRTRLSDPVTLKLIRWPTQTFTISQMTPVWIFPAYPFLIVGPHAGQIASAISGTRALDMIIGGVVI</sequence>